<proteinExistence type="predicted"/>
<feature type="non-terminal residue" evidence="1">
    <location>
        <position position="1"/>
    </location>
</feature>
<dbReference type="AlphaFoldDB" id="A0A0F9HWU3"/>
<evidence type="ECO:0000313" key="1">
    <source>
        <dbReference type="EMBL" id="KKM07592.1"/>
    </source>
</evidence>
<organism evidence="1">
    <name type="scientific">marine sediment metagenome</name>
    <dbReference type="NCBI Taxonomy" id="412755"/>
    <lineage>
        <taxon>unclassified sequences</taxon>
        <taxon>metagenomes</taxon>
        <taxon>ecological metagenomes</taxon>
    </lineage>
</organism>
<sequence length="52" mass="5729">KQAKLFAGDLSNHWSIIANLRDAKDNFVNLIKPNLLQARESDIAHITKGKGG</sequence>
<name>A0A0F9HWU3_9ZZZZ</name>
<accession>A0A0F9HWU3</accession>
<dbReference type="EMBL" id="LAZR01015734">
    <property type="protein sequence ID" value="KKM07592.1"/>
    <property type="molecule type" value="Genomic_DNA"/>
</dbReference>
<reference evidence="1" key="1">
    <citation type="journal article" date="2015" name="Nature">
        <title>Complex archaea that bridge the gap between prokaryotes and eukaryotes.</title>
        <authorList>
            <person name="Spang A."/>
            <person name="Saw J.H."/>
            <person name="Jorgensen S.L."/>
            <person name="Zaremba-Niedzwiedzka K."/>
            <person name="Martijn J."/>
            <person name="Lind A.E."/>
            <person name="van Eijk R."/>
            <person name="Schleper C."/>
            <person name="Guy L."/>
            <person name="Ettema T.J."/>
        </authorList>
    </citation>
    <scope>NUCLEOTIDE SEQUENCE</scope>
</reference>
<gene>
    <name evidence="1" type="ORF">LCGC14_1732360</name>
</gene>
<protein>
    <submittedName>
        <fullName evidence="1">Uncharacterized protein</fullName>
    </submittedName>
</protein>
<comment type="caution">
    <text evidence="1">The sequence shown here is derived from an EMBL/GenBank/DDBJ whole genome shotgun (WGS) entry which is preliminary data.</text>
</comment>